<dbReference type="Gene3D" id="3.60.15.10">
    <property type="entry name" value="Ribonuclease Z/Hydroxyacylglutathione hydrolase-like"/>
    <property type="match status" value="1"/>
</dbReference>
<name>A0AAW2YR17_9EUKA</name>
<comment type="caution">
    <text evidence="1">The sequence shown here is derived from an EMBL/GenBank/DDBJ whole genome shotgun (WGS) entry which is preliminary data.</text>
</comment>
<evidence type="ECO:0000313" key="1">
    <source>
        <dbReference type="EMBL" id="KAL0479333.1"/>
    </source>
</evidence>
<dbReference type="SUPFAM" id="SSF56281">
    <property type="entry name" value="Metallo-hydrolase/oxidoreductase"/>
    <property type="match status" value="1"/>
</dbReference>
<organism evidence="1 2">
    <name type="scientific">Acrasis kona</name>
    <dbReference type="NCBI Taxonomy" id="1008807"/>
    <lineage>
        <taxon>Eukaryota</taxon>
        <taxon>Discoba</taxon>
        <taxon>Heterolobosea</taxon>
        <taxon>Tetramitia</taxon>
        <taxon>Eutetramitia</taxon>
        <taxon>Acrasidae</taxon>
        <taxon>Acrasis</taxon>
    </lineage>
</organism>
<protein>
    <submittedName>
        <fullName evidence="1">Uncharacterized protein</fullName>
    </submittedName>
</protein>
<dbReference type="GO" id="GO:0042781">
    <property type="term" value="F:3'-tRNA processing endoribonuclease activity"/>
    <property type="evidence" value="ECO:0007669"/>
    <property type="project" value="TreeGrafter"/>
</dbReference>
<dbReference type="Proteomes" id="UP001431209">
    <property type="component" value="Unassembled WGS sequence"/>
</dbReference>
<dbReference type="InterPro" id="IPR036866">
    <property type="entry name" value="RibonucZ/Hydroxyglut_hydro"/>
</dbReference>
<sequence>MKYEVLLLGERLEDGVCNICSTVIRNNKILHLLNCGDGTQKYFIDNNLSFARVQVILITNLGRQIFGLPGFLAMLLYKKPHDKQTTVIGPKGLKDHLKNIFMITDTYISKLNLVIMEVDGTEQEQVFKFDIESKTSMLFHAYAVSGNQQKIVYKMGECRMTIDRHKAMDMGVTQGCHFKDLSNYKPVTLETGITIDPSQLTKITYNKALLVCPTISEMEVHDLKQIISNVLNVMIVSPQTNDFVQCSQFLGSLLIAPSHLHKKELWCSDGVDLKQVSCEGINF</sequence>
<gene>
    <name evidence="1" type="ORF">AKO1_007615</name>
</gene>
<reference evidence="1 2" key="1">
    <citation type="submission" date="2024-03" db="EMBL/GenBank/DDBJ databases">
        <title>The Acrasis kona genome and developmental transcriptomes reveal deep origins of eukaryotic multicellular pathways.</title>
        <authorList>
            <person name="Sheikh S."/>
            <person name="Fu C.-J."/>
            <person name="Brown M.W."/>
            <person name="Baldauf S.L."/>
        </authorList>
    </citation>
    <scope>NUCLEOTIDE SEQUENCE [LARGE SCALE GENOMIC DNA]</scope>
    <source>
        <strain evidence="1 2">ATCC MYA-3509</strain>
    </source>
</reference>
<dbReference type="PANTHER" id="PTHR46018:SF2">
    <property type="entry name" value="ZINC PHOSPHODIESTERASE ELAC PROTEIN 1"/>
    <property type="match status" value="1"/>
</dbReference>
<dbReference type="GO" id="GO:0005634">
    <property type="term" value="C:nucleus"/>
    <property type="evidence" value="ECO:0007669"/>
    <property type="project" value="TreeGrafter"/>
</dbReference>
<evidence type="ECO:0000313" key="2">
    <source>
        <dbReference type="Proteomes" id="UP001431209"/>
    </source>
</evidence>
<dbReference type="AlphaFoldDB" id="A0AAW2YR17"/>
<keyword evidence="2" id="KW-1185">Reference proteome</keyword>
<proteinExistence type="predicted"/>
<accession>A0AAW2YR17</accession>
<dbReference type="EMBL" id="JAOPGA020000536">
    <property type="protein sequence ID" value="KAL0479333.1"/>
    <property type="molecule type" value="Genomic_DNA"/>
</dbReference>
<dbReference type="PANTHER" id="PTHR46018">
    <property type="entry name" value="ZINC PHOSPHODIESTERASE ELAC PROTEIN 1"/>
    <property type="match status" value="1"/>
</dbReference>